<dbReference type="UniPathway" id="UPA00070">
    <property type="reaction ID" value="UER00117"/>
</dbReference>
<feature type="binding site" evidence="9">
    <location>
        <begin position="15"/>
        <end position="17"/>
    </location>
    <ligand>
        <name>substrate</name>
    </ligand>
</feature>
<dbReference type="InterPro" id="IPR002195">
    <property type="entry name" value="Dihydroorotase_CS"/>
</dbReference>
<feature type="binding site" evidence="9">
    <location>
        <position position="136"/>
    </location>
    <ligand>
        <name>substrate</name>
    </ligand>
</feature>
<evidence type="ECO:0000256" key="8">
    <source>
        <dbReference type="ARBA" id="ARBA00022975"/>
    </source>
</evidence>
<dbReference type="PROSITE" id="PS00483">
    <property type="entry name" value="DIHYDROOROTASE_2"/>
    <property type="match status" value="1"/>
</dbReference>
<comment type="catalytic activity">
    <reaction evidence="9 10">
        <text>(S)-dihydroorotate + H2O = N-carbamoyl-L-aspartate + H(+)</text>
        <dbReference type="Rhea" id="RHEA:24296"/>
        <dbReference type="ChEBI" id="CHEBI:15377"/>
        <dbReference type="ChEBI" id="CHEBI:15378"/>
        <dbReference type="ChEBI" id="CHEBI:30864"/>
        <dbReference type="ChEBI" id="CHEBI:32814"/>
        <dbReference type="EC" id="3.5.2.3"/>
    </reaction>
</comment>
<evidence type="ECO:0000256" key="1">
    <source>
        <dbReference type="ARBA" id="ARBA00002368"/>
    </source>
</evidence>
<dbReference type="GO" id="GO:0004151">
    <property type="term" value="F:dihydroorotase activity"/>
    <property type="evidence" value="ECO:0007669"/>
    <property type="project" value="UniProtKB-UniRule"/>
</dbReference>
<keyword evidence="6 9" id="KW-0378">Hydrolase</keyword>
<dbReference type="PROSITE" id="PS00482">
    <property type="entry name" value="DIHYDROOROTASE_1"/>
    <property type="match status" value="1"/>
</dbReference>
<organism evidence="12 13">
    <name type="scientific">Legionella steelei</name>
    <dbReference type="NCBI Taxonomy" id="947033"/>
    <lineage>
        <taxon>Bacteria</taxon>
        <taxon>Pseudomonadati</taxon>
        <taxon>Pseudomonadota</taxon>
        <taxon>Gammaproteobacteria</taxon>
        <taxon>Legionellales</taxon>
        <taxon>Legionellaceae</taxon>
        <taxon>Legionella</taxon>
    </lineage>
</organism>
<comment type="similarity">
    <text evidence="3 9 10">Belongs to the metallo-dependent hydrolases superfamily. DHOase family. Class II DHOase subfamily.</text>
</comment>
<dbReference type="GO" id="GO:0044205">
    <property type="term" value="P:'de novo' UMP biosynthetic process"/>
    <property type="evidence" value="ECO:0007669"/>
    <property type="project" value="UniProtKB-UniRule"/>
</dbReference>
<dbReference type="CDD" id="cd01294">
    <property type="entry name" value="DHOase"/>
    <property type="match status" value="1"/>
</dbReference>
<evidence type="ECO:0000256" key="4">
    <source>
        <dbReference type="ARBA" id="ARBA00012860"/>
    </source>
</evidence>
<feature type="domain" description="Amidohydrolase-related" evidence="11">
    <location>
        <begin position="11"/>
        <end position="300"/>
    </location>
</feature>
<dbReference type="GO" id="GO:0005737">
    <property type="term" value="C:cytoplasm"/>
    <property type="evidence" value="ECO:0007669"/>
    <property type="project" value="TreeGrafter"/>
</dbReference>
<dbReference type="Proteomes" id="UP000054926">
    <property type="component" value="Unassembled WGS sequence"/>
</dbReference>
<keyword evidence="13" id="KW-1185">Reference proteome</keyword>
<feature type="binding site" evidence="9">
    <location>
        <position position="217"/>
    </location>
    <ligand>
        <name>substrate</name>
    </ligand>
</feature>
<feature type="binding site" evidence="9">
    <location>
        <position position="249"/>
    </location>
    <ligand>
        <name>substrate</name>
    </ligand>
</feature>
<proteinExistence type="inferred from homology"/>
<dbReference type="Gene3D" id="3.20.20.140">
    <property type="entry name" value="Metal-dependent hydrolases"/>
    <property type="match status" value="1"/>
</dbReference>
<evidence type="ECO:0000256" key="6">
    <source>
        <dbReference type="ARBA" id="ARBA00022801"/>
    </source>
</evidence>
<dbReference type="PATRIC" id="fig|947033.5.peg.2838"/>
<comment type="function">
    <text evidence="1 9">Catalyzes the reversible cyclization of carbamoyl aspartate to dihydroorotate.</text>
</comment>
<dbReference type="HAMAP" id="MF_00219">
    <property type="entry name" value="PyrC_classII"/>
    <property type="match status" value="1"/>
</dbReference>
<dbReference type="EC" id="3.5.2.3" evidence="4 9"/>
<dbReference type="InterPro" id="IPR032466">
    <property type="entry name" value="Metal_Hydrolase"/>
</dbReference>
<keyword evidence="5 9" id="KW-0479">Metal-binding</keyword>
<protein>
    <recommendedName>
        <fullName evidence="4 9">Dihydroorotase</fullName>
        <shortName evidence="9">DHOase</shortName>
        <ecNumber evidence="4 9">3.5.2.3</ecNumber>
    </recommendedName>
</protein>
<feature type="binding site" evidence="9">
    <location>
        <position position="261"/>
    </location>
    <ligand>
        <name>substrate</name>
    </ligand>
</feature>
<evidence type="ECO:0000256" key="10">
    <source>
        <dbReference type="RuleBase" id="RU003440"/>
    </source>
</evidence>
<keyword evidence="8 9" id="KW-0665">Pyrimidine biosynthesis</keyword>
<dbReference type="PANTHER" id="PTHR43137:SF1">
    <property type="entry name" value="DIHYDROOROTASE"/>
    <property type="match status" value="1"/>
</dbReference>
<comment type="cofactor">
    <cofactor evidence="9 10">
        <name>Zn(2+)</name>
        <dbReference type="ChEBI" id="CHEBI:29105"/>
    </cofactor>
    <text evidence="9 10">Binds 2 Zn(2+) ions per subunit.</text>
</comment>
<feature type="active site" evidence="9">
    <location>
        <position position="245"/>
    </location>
</feature>
<evidence type="ECO:0000256" key="9">
    <source>
        <dbReference type="HAMAP-Rule" id="MF_00219"/>
    </source>
</evidence>
<comment type="subunit">
    <text evidence="9">Homodimer.</text>
</comment>
<evidence type="ECO:0000256" key="2">
    <source>
        <dbReference type="ARBA" id="ARBA00004880"/>
    </source>
</evidence>
<dbReference type="GO" id="GO:0006207">
    <property type="term" value="P:'de novo' pyrimidine nucleobase biosynthetic process"/>
    <property type="evidence" value="ECO:0007669"/>
    <property type="project" value="TreeGrafter"/>
</dbReference>
<feature type="binding site" evidence="9">
    <location>
        <position position="245"/>
    </location>
    <ligand>
        <name>Zn(2+)</name>
        <dbReference type="ChEBI" id="CHEBI:29105"/>
        <label>1</label>
    </ligand>
</feature>
<keyword evidence="7 9" id="KW-0862">Zinc</keyword>
<accession>A0A0W0ZK24</accession>
<comment type="caution">
    <text evidence="12">The sequence shown here is derived from an EMBL/GenBank/DDBJ whole genome shotgun (WGS) entry which is preliminary data.</text>
</comment>
<dbReference type="NCBIfam" id="TIGR00856">
    <property type="entry name" value="pyrC_dimer"/>
    <property type="match status" value="1"/>
</dbReference>
<evidence type="ECO:0000313" key="13">
    <source>
        <dbReference type="Proteomes" id="UP000054926"/>
    </source>
</evidence>
<feature type="modified residue" description="N6-carboxylysine" evidence="9">
    <location>
        <position position="99"/>
    </location>
</feature>
<feature type="binding site" evidence="9">
    <location>
        <position position="15"/>
    </location>
    <ligand>
        <name>Zn(2+)</name>
        <dbReference type="ChEBI" id="CHEBI:29105"/>
        <label>1</label>
    </ligand>
</feature>
<evidence type="ECO:0000256" key="5">
    <source>
        <dbReference type="ARBA" id="ARBA00022723"/>
    </source>
</evidence>
<dbReference type="SUPFAM" id="SSF51556">
    <property type="entry name" value="Metallo-dependent hydrolases"/>
    <property type="match status" value="1"/>
</dbReference>
<evidence type="ECO:0000256" key="7">
    <source>
        <dbReference type="ARBA" id="ARBA00022833"/>
    </source>
</evidence>
<comment type="pathway">
    <text evidence="2 9 10">Pyrimidine metabolism; UMP biosynthesis via de novo pathway; (S)-dihydroorotate from bicarbonate: step 3/3.</text>
</comment>
<evidence type="ECO:0000256" key="3">
    <source>
        <dbReference type="ARBA" id="ARBA00005631"/>
    </source>
</evidence>
<feature type="binding site" evidence="9">
    <location>
        <position position="13"/>
    </location>
    <ligand>
        <name>Zn(2+)</name>
        <dbReference type="ChEBI" id="CHEBI:29105"/>
        <label>1</label>
    </ligand>
</feature>
<dbReference type="PANTHER" id="PTHR43137">
    <property type="entry name" value="DIHYDROOROTASE"/>
    <property type="match status" value="1"/>
</dbReference>
<sequence length="345" mass="38469">MQTLIINRPDDWHVHLRDNEMLQHTVADCAQHFARALVMPNLKPALTTLSSINEYRNRILNALPKGSDFEPYMTFYLNDSVHAEELHQAAQVSYILGAKLYPAGATTNSEAGAKSLKDLYPLFEALQTNELVLQIHGEVTHSDIFERESLFIDEYLKPIVANFPKLHIVLEHISTQAAVEYVSEAPATVAATITPHHLLYNRNKLLVGGLRPHYYCLPILKHENDQKALQNAACSGNPKFFAGTDSAPHSVNTKENACGCAGIYSAPYALALYAHVFDELGQLKHLNHFLSRFGAEFYQLPINQQHLELIKSPQTIPDYLPFGTGQVVPIAAGETIQWSVHGLAR</sequence>
<feature type="binding site" evidence="9">
    <location>
        <position position="41"/>
    </location>
    <ligand>
        <name>substrate</name>
    </ligand>
</feature>
<dbReference type="PIRSF" id="PIRSF001237">
    <property type="entry name" value="DHOdimr"/>
    <property type="match status" value="1"/>
</dbReference>
<dbReference type="RefSeq" id="WP_058511448.1">
    <property type="nucleotide sequence ID" value="NZ_DAIOMV010000012.1"/>
</dbReference>
<dbReference type="STRING" id="947033.Lste_2673"/>
<feature type="binding site" description="via carbamate group" evidence="9">
    <location>
        <position position="99"/>
    </location>
    <ligand>
        <name>Zn(2+)</name>
        <dbReference type="ChEBI" id="CHEBI:29105"/>
        <label>1</label>
    </ligand>
</feature>
<dbReference type="AlphaFoldDB" id="A0A0W0ZK24"/>
<dbReference type="InterPro" id="IPR006680">
    <property type="entry name" value="Amidohydro-rel"/>
</dbReference>
<dbReference type="InterPro" id="IPR004721">
    <property type="entry name" value="DHOdimr"/>
</dbReference>
<feature type="binding site" description="via carbamate group" evidence="9">
    <location>
        <position position="99"/>
    </location>
    <ligand>
        <name>Zn(2+)</name>
        <dbReference type="ChEBI" id="CHEBI:29105"/>
        <label>2</label>
    </ligand>
</feature>
<dbReference type="Pfam" id="PF01979">
    <property type="entry name" value="Amidohydro_1"/>
    <property type="match status" value="1"/>
</dbReference>
<feature type="binding site" evidence="9">
    <location>
        <position position="172"/>
    </location>
    <ligand>
        <name>Zn(2+)</name>
        <dbReference type="ChEBI" id="CHEBI:29105"/>
        <label>2</label>
    </ligand>
</feature>
<dbReference type="GO" id="GO:0008270">
    <property type="term" value="F:zinc ion binding"/>
    <property type="evidence" value="ECO:0007669"/>
    <property type="project" value="UniProtKB-UniRule"/>
</dbReference>
<gene>
    <name evidence="9 12" type="primary">pyrC</name>
    <name evidence="12" type="ORF">Lste_2673</name>
</gene>
<evidence type="ECO:0000313" key="12">
    <source>
        <dbReference type="EMBL" id="KTD69515.1"/>
    </source>
</evidence>
<reference evidence="12 13" key="1">
    <citation type="submission" date="2015-11" db="EMBL/GenBank/DDBJ databases">
        <title>Genomic analysis of 38 Legionella species identifies large and diverse effector repertoires.</title>
        <authorList>
            <person name="Burstein D."/>
            <person name="Amaro F."/>
            <person name="Zusman T."/>
            <person name="Lifshitz Z."/>
            <person name="Cohen O."/>
            <person name="Gilbert J.A."/>
            <person name="Pupko T."/>
            <person name="Shuman H.A."/>
            <person name="Segal G."/>
        </authorList>
    </citation>
    <scope>NUCLEOTIDE SEQUENCE [LARGE SCALE GENOMIC DNA]</scope>
    <source>
        <strain evidence="12 13">IMVS3376</strain>
    </source>
</reference>
<dbReference type="EMBL" id="LNYY01000019">
    <property type="protein sequence ID" value="KTD69515.1"/>
    <property type="molecule type" value="Genomic_DNA"/>
</dbReference>
<name>A0A0W0ZK24_9GAMM</name>
<evidence type="ECO:0000259" key="11">
    <source>
        <dbReference type="Pfam" id="PF01979"/>
    </source>
</evidence>
<feature type="binding site" evidence="9">
    <location>
        <position position="136"/>
    </location>
    <ligand>
        <name>Zn(2+)</name>
        <dbReference type="ChEBI" id="CHEBI:29105"/>
        <label>2</label>
    </ligand>
</feature>